<reference evidence="1 2" key="1">
    <citation type="submission" date="2013-09" db="EMBL/GenBank/DDBJ databases">
        <title>Corchorus capsularis genome sequencing.</title>
        <authorList>
            <person name="Alam M."/>
            <person name="Haque M.S."/>
            <person name="Islam M.S."/>
            <person name="Emdad E.M."/>
            <person name="Islam M.M."/>
            <person name="Ahmed B."/>
            <person name="Halim A."/>
            <person name="Hossen Q.M.M."/>
            <person name="Hossain M.Z."/>
            <person name="Ahmed R."/>
            <person name="Khan M.M."/>
            <person name="Islam R."/>
            <person name="Rashid M.M."/>
            <person name="Khan S.A."/>
            <person name="Rahman M.S."/>
            <person name="Alam M."/>
        </authorList>
    </citation>
    <scope>NUCLEOTIDE SEQUENCE [LARGE SCALE GENOMIC DNA]</scope>
    <source>
        <strain evidence="2">cv. CVL-1</strain>
        <tissue evidence="1">Whole seedling</tissue>
    </source>
</reference>
<name>A0A1R3J607_COCAP</name>
<protein>
    <submittedName>
        <fullName evidence="1">Uncharacterized protein</fullName>
    </submittedName>
</protein>
<proteinExistence type="predicted"/>
<accession>A0A1R3J607</accession>
<evidence type="ECO:0000313" key="1">
    <source>
        <dbReference type="EMBL" id="OMO90257.1"/>
    </source>
</evidence>
<dbReference type="Proteomes" id="UP000188268">
    <property type="component" value="Unassembled WGS sequence"/>
</dbReference>
<dbReference type="EMBL" id="AWWV01008482">
    <property type="protein sequence ID" value="OMO90257.1"/>
    <property type="molecule type" value="Genomic_DNA"/>
</dbReference>
<sequence>MGMGNAPRHMARRMEQPRLNTDAAQYDQMLLHITGYYLTRQIKRS</sequence>
<dbReference type="AlphaFoldDB" id="A0A1R3J607"/>
<organism evidence="1 2">
    <name type="scientific">Corchorus capsularis</name>
    <name type="common">Jute</name>
    <dbReference type="NCBI Taxonomy" id="210143"/>
    <lineage>
        <taxon>Eukaryota</taxon>
        <taxon>Viridiplantae</taxon>
        <taxon>Streptophyta</taxon>
        <taxon>Embryophyta</taxon>
        <taxon>Tracheophyta</taxon>
        <taxon>Spermatophyta</taxon>
        <taxon>Magnoliopsida</taxon>
        <taxon>eudicotyledons</taxon>
        <taxon>Gunneridae</taxon>
        <taxon>Pentapetalae</taxon>
        <taxon>rosids</taxon>
        <taxon>malvids</taxon>
        <taxon>Malvales</taxon>
        <taxon>Malvaceae</taxon>
        <taxon>Grewioideae</taxon>
        <taxon>Apeibeae</taxon>
        <taxon>Corchorus</taxon>
    </lineage>
</organism>
<dbReference type="Gramene" id="OMO90257">
    <property type="protein sequence ID" value="OMO90257"/>
    <property type="gene ID" value="CCACVL1_07436"/>
</dbReference>
<gene>
    <name evidence="1" type="ORF">CCACVL1_07436</name>
</gene>
<comment type="caution">
    <text evidence="1">The sequence shown here is derived from an EMBL/GenBank/DDBJ whole genome shotgun (WGS) entry which is preliminary data.</text>
</comment>
<evidence type="ECO:0000313" key="2">
    <source>
        <dbReference type="Proteomes" id="UP000188268"/>
    </source>
</evidence>
<keyword evidence="2" id="KW-1185">Reference proteome</keyword>